<comment type="caution">
    <text evidence="1">The sequence shown here is derived from an EMBL/GenBank/DDBJ whole genome shotgun (WGS) entry which is preliminary data.</text>
</comment>
<name>A0ABS9KIJ6_9BACT</name>
<reference evidence="1" key="2">
    <citation type="submission" date="2024-05" db="EMBL/GenBank/DDBJ databases">
        <title>Rhodohalobacter halophilus gen. nov., sp. nov., a moderately halophilic member of the family Balneolaceae.</title>
        <authorList>
            <person name="Xia J."/>
        </authorList>
    </citation>
    <scope>NUCLEOTIDE SEQUENCE</scope>
    <source>
        <strain evidence="1">WB101</strain>
    </source>
</reference>
<evidence type="ECO:0000313" key="1">
    <source>
        <dbReference type="EMBL" id="MCG2590672.1"/>
    </source>
</evidence>
<evidence type="ECO:0008006" key="3">
    <source>
        <dbReference type="Google" id="ProtNLM"/>
    </source>
</evidence>
<sequence>MPDNKLFTVTVRSTGERTEKACIQSLLDEGIEKSQIHLIKEAPFKKSLETCFKKAIEAESKWLLTFDADMILIPGMLSGFFEMAEEMPEENLQIQGKILDKFFASVRSGGPRIYRVIYLQKAYEISKNLPDNIRPESNVISCLGKQGHPSRYISTVICIHDFGQYYADIYRKSYAHSIKHIKKLPKILKNTAYRNANDPDYKVFIKGIFDSLLSNTDVSIDKRILKEETTEALNQIDIHEKNDVPDSIDVPQILKQYSISDFYLSFDECNYKDVPSNPTGLVSQNLNNKGFMKGLIFLFGLSLTRIGEYFQRLVK</sequence>
<proteinExistence type="predicted"/>
<gene>
    <name evidence="1" type="ORF">L6773_19015</name>
</gene>
<dbReference type="Proteomes" id="UP001165366">
    <property type="component" value="Unassembled WGS sequence"/>
</dbReference>
<dbReference type="RefSeq" id="WP_237856116.1">
    <property type="nucleotide sequence ID" value="NZ_JAKLWS010000039.1"/>
</dbReference>
<organism evidence="1 2">
    <name type="scientific">Rhodohalobacter sulfatireducens</name>
    <dbReference type="NCBI Taxonomy" id="2911366"/>
    <lineage>
        <taxon>Bacteria</taxon>
        <taxon>Pseudomonadati</taxon>
        <taxon>Balneolota</taxon>
        <taxon>Balneolia</taxon>
        <taxon>Balneolales</taxon>
        <taxon>Balneolaceae</taxon>
        <taxon>Rhodohalobacter</taxon>
    </lineage>
</organism>
<accession>A0ABS9KIJ6</accession>
<keyword evidence="2" id="KW-1185">Reference proteome</keyword>
<reference evidence="1" key="1">
    <citation type="submission" date="2022-01" db="EMBL/GenBank/DDBJ databases">
        <authorList>
            <person name="Wang Y."/>
        </authorList>
    </citation>
    <scope>NUCLEOTIDE SEQUENCE</scope>
    <source>
        <strain evidence="1">WB101</strain>
    </source>
</reference>
<evidence type="ECO:0000313" key="2">
    <source>
        <dbReference type="Proteomes" id="UP001165366"/>
    </source>
</evidence>
<dbReference type="EMBL" id="JAKLWS010000039">
    <property type="protein sequence ID" value="MCG2590672.1"/>
    <property type="molecule type" value="Genomic_DNA"/>
</dbReference>
<protein>
    <recommendedName>
        <fullName evidence="3">Glycosyltransferase</fullName>
    </recommendedName>
</protein>